<evidence type="ECO:0000256" key="7">
    <source>
        <dbReference type="ARBA" id="ARBA00047942"/>
    </source>
</evidence>
<dbReference type="Gene3D" id="1.20.1260.30">
    <property type="match status" value="1"/>
</dbReference>
<gene>
    <name evidence="10" type="ORF">P8192_12365</name>
</gene>
<dbReference type="Proteomes" id="UP001219037">
    <property type="component" value="Chromosome"/>
</dbReference>
<name>A0ABY8HAD0_9MICC</name>
<proteinExistence type="inferred from homology"/>
<evidence type="ECO:0000256" key="1">
    <source>
        <dbReference type="ARBA" id="ARBA00006594"/>
    </source>
</evidence>
<keyword evidence="5" id="KW-0949">S-adenosyl-L-methionine</keyword>
<dbReference type="InterPro" id="IPR002052">
    <property type="entry name" value="DNA_methylase_N6_adenine_CS"/>
</dbReference>
<evidence type="ECO:0000313" key="10">
    <source>
        <dbReference type="EMBL" id="WFP17971.1"/>
    </source>
</evidence>
<dbReference type="Pfam" id="PF12161">
    <property type="entry name" value="HsdM_N"/>
    <property type="match status" value="1"/>
</dbReference>
<dbReference type="GO" id="GO:0032259">
    <property type="term" value="P:methylation"/>
    <property type="evidence" value="ECO:0007669"/>
    <property type="project" value="UniProtKB-KW"/>
</dbReference>
<keyword evidence="4 10" id="KW-0808">Transferase</keyword>
<dbReference type="PANTHER" id="PTHR42933:SF3">
    <property type="entry name" value="TYPE I RESTRICTION ENZYME MJAVIII METHYLASE SUBUNIT"/>
    <property type="match status" value="1"/>
</dbReference>
<evidence type="ECO:0000256" key="4">
    <source>
        <dbReference type="ARBA" id="ARBA00022679"/>
    </source>
</evidence>
<comment type="similarity">
    <text evidence="1">Belongs to the N(4)/N(6)-methyltransferase family.</text>
</comment>
<dbReference type="RefSeq" id="WP_278159824.1">
    <property type="nucleotide sequence ID" value="NZ_CP121252.1"/>
</dbReference>
<protein>
    <recommendedName>
        <fullName evidence="2">site-specific DNA-methyltransferase (adenine-specific)</fullName>
        <ecNumber evidence="2">2.1.1.72</ecNumber>
    </recommendedName>
</protein>
<dbReference type="InterPro" id="IPR038333">
    <property type="entry name" value="T1MK-like_N_sf"/>
</dbReference>
<dbReference type="InterPro" id="IPR029063">
    <property type="entry name" value="SAM-dependent_MTases_sf"/>
</dbReference>
<keyword evidence="3 10" id="KW-0489">Methyltransferase</keyword>
<evidence type="ECO:0000259" key="8">
    <source>
        <dbReference type="Pfam" id="PF02384"/>
    </source>
</evidence>
<evidence type="ECO:0000313" key="11">
    <source>
        <dbReference type="Proteomes" id="UP001219037"/>
    </source>
</evidence>
<dbReference type="InterPro" id="IPR022749">
    <property type="entry name" value="D12N6_MeTrfase_N"/>
</dbReference>
<dbReference type="Pfam" id="PF02384">
    <property type="entry name" value="N6_Mtase"/>
    <property type="match status" value="1"/>
</dbReference>
<evidence type="ECO:0000259" key="9">
    <source>
        <dbReference type="Pfam" id="PF12161"/>
    </source>
</evidence>
<organism evidence="10 11">
    <name type="scientific">Citricoccus muralis</name>
    <dbReference type="NCBI Taxonomy" id="169134"/>
    <lineage>
        <taxon>Bacteria</taxon>
        <taxon>Bacillati</taxon>
        <taxon>Actinomycetota</taxon>
        <taxon>Actinomycetes</taxon>
        <taxon>Micrococcales</taxon>
        <taxon>Micrococcaceae</taxon>
        <taxon>Citricoccus</taxon>
    </lineage>
</organism>
<dbReference type="InterPro" id="IPR051537">
    <property type="entry name" value="DNA_Adenine_Mtase"/>
</dbReference>
<dbReference type="SUPFAM" id="SSF53335">
    <property type="entry name" value="S-adenosyl-L-methionine-dependent methyltransferases"/>
    <property type="match status" value="1"/>
</dbReference>
<dbReference type="EC" id="2.1.1.72" evidence="2"/>
<dbReference type="GO" id="GO:0008168">
    <property type="term" value="F:methyltransferase activity"/>
    <property type="evidence" value="ECO:0007669"/>
    <property type="project" value="UniProtKB-KW"/>
</dbReference>
<evidence type="ECO:0000256" key="6">
    <source>
        <dbReference type="ARBA" id="ARBA00022747"/>
    </source>
</evidence>
<dbReference type="Gene3D" id="3.40.50.150">
    <property type="entry name" value="Vaccinia Virus protein VP39"/>
    <property type="match status" value="1"/>
</dbReference>
<comment type="catalytic activity">
    <reaction evidence="7">
        <text>a 2'-deoxyadenosine in DNA + S-adenosyl-L-methionine = an N(6)-methyl-2'-deoxyadenosine in DNA + S-adenosyl-L-homocysteine + H(+)</text>
        <dbReference type="Rhea" id="RHEA:15197"/>
        <dbReference type="Rhea" id="RHEA-COMP:12418"/>
        <dbReference type="Rhea" id="RHEA-COMP:12419"/>
        <dbReference type="ChEBI" id="CHEBI:15378"/>
        <dbReference type="ChEBI" id="CHEBI:57856"/>
        <dbReference type="ChEBI" id="CHEBI:59789"/>
        <dbReference type="ChEBI" id="CHEBI:90615"/>
        <dbReference type="ChEBI" id="CHEBI:90616"/>
        <dbReference type="EC" id="2.1.1.72"/>
    </reaction>
</comment>
<feature type="domain" description="N6 adenine-specific DNA methyltransferase N-terminal" evidence="9">
    <location>
        <begin position="8"/>
        <end position="143"/>
    </location>
</feature>
<dbReference type="PRINTS" id="PR00507">
    <property type="entry name" value="N12N6MTFRASE"/>
</dbReference>
<keyword evidence="6" id="KW-0680">Restriction system</keyword>
<dbReference type="PROSITE" id="PS00092">
    <property type="entry name" value="N6_MTASE"/>
    <property type="match status" value="1"/>
</dbReference>
<feature type="domain" description="DNA methylase adenine-specific" evidence="8">
    <location>
        <begin position="156"/>
        <end position="438"/>
    </location>
</feature>
<keyword evidence="11" id="KW-1185">Reference proteome</keyword>
<evidence type="ECO:0000256" key="3">
    <source>
        <dbReference type="ARBA" id="ARBA00022603"/>
    </source>
</evidence>
<reference evidence="10 11" key="1">
    <citation type="submission" date="2023-04" db="EMBL/GenBank/DDBJ databases">
        <title>Funneling lignin-derived compounds into biodiesel using alkali-halophilic Citricoccus sp. P2.</title>
        <authorList>
            <person name="Luo C.-B."/>
        </authorList>
    </citation>
    <scope>NUCLEOTIDE SEQUENCE [LARGE SCALE GENOMIC DNA]</scope>
    <source>
        <strain evidence="10 11">P2</strain>
    </source>
</reference>
<evidence type="ECO:0000256" key="5">
    <source>
        <dbReference type="ARBA" id="ARBA00022691"/>
    </source>
</evidence>
<dbReference type="EMBL" id="CP121252">
    <property type="protein sequence ID" value="WFP17971.1"/>
    <property type="molecule type" value="Genomic_DNA"/>
</dbReference>
<evidence type="ECO:0000256" key="2">
    <source>
        <dbReference type="ARBA" id="ARBA00011900"/>
    </source>
</evidence>
<dbReference type="PANTHER" id="PTHR42933">
    <property type="entry name" value="SLR6095 PROTEIN"/>
    <property type="match status" value="1"/>
</dbReference>
<dbReference type="InterPro" id="IPR003356">
    <property type="entry name" value="DNA_methylase_A-5"/>
</dbReference>
<sequence length="670" mass="74700">MSIVSALSGFVWSVADTLRGPYSESEYGSVILPFTVLRRLECVMDPHREVMAEIVAQYEGEQQRRTHLKLKTRTAENPGLSFWTTSDYTLTKALQDPDNLAENLIDYVGGFSANLDVFKSFDFENIIGTLDNRDRLSQVTRHFEGIDLSPHAVSNADMGDLFENLIYRFAESANEGAGQFYTPRDVVRLLVDLLYADDADALRGRGTVRSIYDPTVGTGGMLSVADEHLRSFSPDASTALFGQEINKRTYAICKADLLITGQDPSNVRQGDTLVVDRFEDRKFDYVLSNPPFGTDWKAVESQVKAEHARGGQGRFAPGLPAVGDAAMLFLLHVASKMRDVDETGRGGKAGIVLNGSPLFNGGAGSGPSEIRGHMLENDLVEAIVALPNDMFYNTGIATYLWILSNAKPAERKDTVQLIDATKLGTKLRKSIGSKRMEIPDARRDAIVRAFTGTPREDDVEVPVKTFHKRDFAYWTVTVERPLQLRFQCTPEAISAVAEQKTLAKVDGLAEALEAFGDEVYLNREKFDKELGRHLGDHGVRLTPAQRKKLWQTIGVHDETADYCRIQSGKNKGELDPNPDLRDTENVPFGWGEHPKTHGAFQDTVQAYFDAEVKPHVADAWIDWEKTKTGYEIPFTRHFYEYVPPRSLDEIDAELERVVGEILGLLREVEG</sequence>
<accession>A0ABY8HAD0</accession>